<evidence type="ECO:0000256" key="6">
    <source>
        <dbReference type="ARBA" id="ARBA00022679"/>
    </source>
</evidence>
<dbReference type="EC" id="2.3.1.179" evidence="3 11"/>
<keyword evidence="5 11" id="KW-0444">Lipid biosynthesis</keyword>
<evidence type="ECO:0000256" key="13">
    <source>
        <dbReference type="RuleBase" id="RU003694"/>
    </source>
</evidence>
<organism evidence="15 16">
    <name type="scientific">Sphaerobacter thermophilus (strain ATCC 49802 / DSM 20745 / KCCM 41009 / NCIMB 13125 / S 6022)</name>
    <dbReference type="NCBI Taxonomy" id="479434"/>
    <lineage>
        <taxon>Bacteria</taxon>
        <taxon>Pseudomonadati</taxon>
        <taxon>Thermomicrobiota</taxon>
        <taxon>Thermomicrobia</taxon>
        <taxon>Sphaerobacterales</taxon>
        <taxon>Sphaerobacterineae</taxon>
        <taxon>Sphaerobacteraceae</taxon>
        <taxon>Sphaerobacter</taxon>
    </lineage>
</organism>
<dbReference type="FunFam" id="3.40.47.10:FF:000029">
    <property type="entry name" value="3-oxoacyl-[acyl-carrier-protein] synthase 1"/>
    <property type="match status" value="1"/>
</dbReference>
<dbReference type="KEGG" id="sti:Sthe_1211"/>
<comment type="function">
    <text evidence="11">Involved in the type II fatty acid elongation cycle. Catalyzes the elongation of a wide range of acyl-ACP by the addition of two carbons from malonyl-ACP to an acyl acceptor. Can efficiently catalyze the conversion of palmitoleoyl-ACP (cis-hexadec-9-enoyl-ACP) to cis-vaccenoyl-ACP (cis-octadec-11-enoyl-ACP), an essential step in the thermal regulation of fatty acid composition.</text>
</comment>
<dbReference type="NCBIfam" id="TIGR03150">
    <property type="entry name" value="fabF"/>
    <property type="match status" value="1"/>
</dbReference>
<protein>
    <recommendedName>
        <fullName evidence="4 11">3-oxoacyl-[acyl-carrier-protein] synthase 2</fullName>
        <ecNumber evidence="3 11">2.3.1.179</ecNumber>
    </recommendedName>
</protein>
<reference evidence="15 16" key="2">
    <citation type="journal article" date="2010" name="Stand. Genomic Sci.">
        <title>Complete genome sequence of Desulfohalobium retbaense type strain (HR(100)).</title>
        <authorList>
            <person name="Spring S."/>
            <person name="Nolan M."/>
            <person name="Lapidus A."/>
            <person name="Glavina Del Rio T."/>
            <person name="Copeland A."/>
            <person name="Tice H."/>
            <person name="Cheng J.F."/>
            <person name="Lucas S."/>
            <person name="Land M."/>
            <person name="Chen F."/>
            <person name="Bruce D."/>
            <person name="Goodwin L."/>
            <person name="Pitluck S."/>
            <person name="Ivanova N."/>
            <person name="Mavromatis K."/>
            <person name="Mikhailova N."/>
            <person name="Pati A."/>
            <person name="Chen A."/>
            <person name="Palaniappan K."/>
            <person name="Hauser L."/>
            <person name="Chang Y.J."/>
            <person name="Jeffries C.D."/>
            <person name="Munk C."/>
            <person name="Kiss H."/>
            <person name="Chain P."/>
            <person name="Han C."/>
            <person name="Brettin T."/>
            <person name="Detter J.C."/>
            <person name="Schuler E."/>
            <person name="Goker M."/>
            <person name="Rohde M."/>
            <person name="Bristow J."/>
            <person name="Eisen J.A."/>
            <person name="Markowitz V."/>
            <person name="Hugenholtz P."/>
            <person name="Kyrpides N.C."/>
            <person name="Klenk H.P."/>
        </authorList>
    </citation>
    <scope>NUCLEOTIDE SEQUENCE [LARGE SCALE GENOMIC DNA]</scope>
    <source>
        <strain evidence="16">ATCC 49802 / DSM 20745 / S 6022</strain>
    </source>
</reference>
<evidence type="ECO:0000256" key="5">
    <source>
        <dbReference type="ARBA" id="ARBA00022516"/>
    </source>
</evidence>
<gene>
    <name evidence="15" type="ordered locus">Sthe_1211</name>
</gene>
<evidence type="ECO:0000256" key="8">
    <source>
        <dbReference type="ARBA" id="ARBA00023098"/>
    </source>
</evidence>
<dbReference type="InterPro" id="IPR014030">
    <property type="entry name" value="Ketoacyl_synth_N"/>
</dbReference>
<dbReference type="Gene3D" id="3.40.47.10">
    <property type="match status" value="1"/>
</dbReference>
<dbReference type="RefSeq" id="WP_012871693.1">
    <property type="nucleotide sequence ID" value="NC_013523.1"/>
</dbReference>
<dbReference type="InParanoid" id="D1C329"/>
<dbReference type="InterPro" id="IPR020841">
    <property type="entry name" value="PKS_Beta-ketoAc_synthase_dom"/>
</dbReference>
<evidence type="ECO:0000256" key="7">
    <source>
        <dbReference type="ARBA" id="ARBA00022832"/>
    </source>
</evidence>
<dbReference type="GO" id="GO:0005829">
    <property type="term" value="C:cytosol"/>
    <property type="evidence" value="ECO:0007669"/>
    <property type="project" value="TreeGrafter"/>
</dbReference>
<comment type="similarity">
    <text evidence="2 11 13">Belongs to the thiolase-like superfamily. Beta-ketoacyl-ACP synthases family.</text>
</comment>
<dbReference type="HOGENOM" id="CLU_000022_69_2_0"/>
<evidence type="ECO:0000313" key="16">
    <source>
        <dbReference type="Proteomes" id="UP000002027"/>
    </source>
</evidence>
<dbReference type="InterPro" id="IPR017568">
    <property type="entry name" value="3-oxoacyl-ACP_synth-2"/>
</dbReference>
<dbReference type="PROSITE" id="PS52004">
    <property type="entry name" value="KS3_2"/>
    <property type="match status" value="1"/>
</dbReference>
<feature type="active site" description="For beta-ketoacyl synthase activity" evidence="12">
    <location>
        <position position="167"/>
    </location>
</feature>
<dbReference type="UniPathway" id="UPA00094"/>
<dbReference type="PROSITE" id="PS00606">
    <property type="entry name" value="KS3_1"/>
    <property type="match status" value="1"/>
</dbReference>
<evidence type="ECO:0000313" key="15">
    <source>
        <dbReference type="EMBL" id="ACZ38646.1"/>
    </source>
</evidence>
<comment type="pathway">
    <text evidence="1 11">Lipid metabolism; fatty acid biosynthesis.</text>
</comment>
<dbReference type="STRING" id="479434.Sthe_1211"/>
<evidence type="ECO:0000256" key="9">
    <source>
        <dbReference type="ARBA" id="ARBA00023160"/>
    </source>
</evidence>
<evidence type="ECO:0000259" key="14">
    <source>
        <dbReference type="PROSITE" id="PS52004"/>
    </source>
</evidence>
<evidence type="ECO:0000256" key="10">
    <source>
        <dbReference type="ARBA" id="ARBA00023315"/>
    </source>
</evidence>
<comment type="catalytic activity">
    <reaction evidence="11">
        <text>(9Z)-hexadecenoyl-[ACP] + malonyl-[ACP] + H(+) = 3-oxo-(11Z)-octadecenoyl-[ACP] + holo-[ACP] + CO2</text>
        <dbReference type="Rhea" id="RHEA:55040"/>
        <dbReference type="Rhea" id="RHEA-COMP:9623"/>
        <dbReference type="Rhea" id="RHEA-COMP:9685"/>
        <dbReference type="Rhea" id="RHEA-COMP:10800"/>
        <dbReference type="Rhea" id="RHEA-COMP:14074"/>
        <dbReference type="ChEBI" id="CHEBI:15378"/>
        <dbReference type="ChEBI" id="CHEBI:16526"/>
        <dbReference type="ChEBI" id="CHEBI:64479"/>
        <dbReference type="ChEBI" id="CHEBI:78449"/>
        <dbReference type="ChEBI" id="CHEBI:83989"/>
        <dbReference type="ChEBI" id="CHEBI:138538"/>
        <dbReference type="EC" id="2.3.1.179"/>
    </reaction>
</comment>
<dbReference type="FunCoup" id="D1C329">
    <property type="interactions" value="466"/>
</dbReference>
<dbReference type="AlphaFoldDB" id="D1C329"/>
<keyword evidence="6 11" id="KW-0808">Transferase</keyword>
<dbReference type="InterPro" id="IPR018201">
    <property type="entry name" value="Ketoacyl_synth_AS"/>
</dbReference>
<reference evidence="16" key="1">
    <citation type="submission" date="2009-11" db="EMBL/GenBank/DDBJ databases">
        <title>The complete chromosome 1 of Sphaerobacter thermophilus DSM 20745.</title>
        <authorList>
            <person name="Lucas S."/>
            <person name="Copeland A."/>
            <person name="Lapidus A."/>
            <person name="Glavina del Rio T."/>
            <person name="Dalin E."/>
            <person name="Tice H."/>
            <person name="Bruce D."/>
            <person name="Goodwin L."/>
            <person name="Pitluck S."/>
            <person name="Kyrpides N."/>
            <person name="Mavromatis K."/>
            <person name="Ivanova N."/>
            <person name="Mikhailova N."/>
            <person name="LaButti K.M."/>
            <person name="Clum A."/>
            <person name="Sun H.I."/>
            <person name="Brettin T."/>
            <person name="Detter J.C."/>
            <person name="Han C."/>
            <person name="Larimer F."/>
            <person name="Land M."/>
            <person name="Hauser L."/>
            <person name="Markowitz V."/>
            <person name="Cheng J.F."/>
            <person name="Hugenholtz P."/>
            <person name="Woyke T."/>
            <person name="Wu D."/>
            <person name="Steenblock K."/>
            <person name="Schneider S."/>
            <person name="Pukall R."/>
            <person name="Goeker M."/>
            <person name="Klenk H.P."/>
            <person name="Eisen J.A."/>
        </authorList>
    </citation>
    <scope>NUCLEOTIDE SEQUENCE [LARGE SCALE GENOMIC DNA]</scope>
    <source>
        <strain evidence="16">ATCC 49802 / DSM 20745 / S 6022</strain>
    </source>
</reference>
<dbReference type="GO" id="GO:0030497">
    <property type="term" value="P:fatty acid elongation"/>
    <property type="evidence" value="ECO:0007669"/>
    <property type="project" value="UniProtKB-ARBA"/>
</dbReference>
<evidence type="ECO:0000256" key="4">
    <source>
        <dbReference type="ARBA" id="ARBA00014657"/>
    </source>
</evidence>
<proteinExistence type="inferred from homology"/>
<evidence type="ECO:0000256" key="1">
    <source>
        <dbReference type="ARBA" id="ARBA00005194"/>
    </source>
</evidence>
<keyword evidence="16" id="KW-1185">Reference proteome</keyword>
<dbReference type="SMART" id="SM00825">
    <property type="entry name" value="PKS_KS"/>
    <property type="match status" value="1"/>
</dbReference>
<dbReference type="Pfam" id="PF00109">
    <property type="entry name" value="ketoacyl-synt"/>
    <property type="match status" value="1"/>
</dbReference>
<name>D1C329_SPHTD</name>
<keyword evidence="10 11" id="KW-0012">Acyltransferase</keyword>
<dbReference type="SUPFAM" id="SSF53901">
    <property type="entry name" value="Thiolase-like"/>
    <property type="match status" value="2"/>
</dbReference>
<dbReference type="InterPro" id="IPR014031">
    <property type="entry name" value="Ketoacyl_synth_C"/>
</dbReference>
<dbReference type="GO" id="GO:0004315">
    <property type="term" value="F:3-oxoacyl-[acyl-carrier-protein] synthase activity"/>
    <property type="evidence" value="ECO:0007669"/>
    <property type="project" value="UniProtKB-UniRule"/>
</dbReference>
<dbReference type="InterPro" id="IPR000794">
    <property type="entry name" value="Beta-ketoacyl_synthase"/>
</dbReference>
<keyword evidence="9 11" id="KW-0275">Fatty acid biosynthesis</keyword>
<dbReference type="InterPro" id="IPR016039">
    <property type="entry name" value="Thiolase-like"/>
</dbReference>
<dbReference type="CDD" id="cd00834">
    <property type="entry name" value="KAS_I_II"/>
    <property type="match status" value="1"/>
</dbReference>
<evidence type="ECO:0000256" key="12">
    <source>
        <dbReference type="PIRSR" id="PIRSR000447-1"/>
    </source>
</evidence>
<sequence>MTERDARRVVVTGMGILSPVGNTLDAAWEALLAGRSGTGPITRFDAEGFASRIAGEVHGFDPRDRLEPKEARRTDRFIQLAVAATQDALAHAELEITPENARRVGVLLGTALGGIETAERELRTLAERGPGRVSPFFIPMFLADMGSGYVSIVTGAKGPNFATLSACASAAHALGEAAEIIRRGEADVMLAGGAEAPITPGSVAGFCALGALSTRNDEPESASRPFDRTRDGFVIAEGAATLVLESLEHARSRGATILAELTGYGATGDACHIVQPDPEGAGAAEAMEIAIARAGLAPHDIGYVNAHGTSTPLNDRLETLALKRVFGEERVPPVSSTKALTGHLLGAAGAVEAVFTVLALARGVLPPTWHLRHPDPECDLDYVCDGPRNAEVRHAISNSLGFGGHNVSLVFSRYEG</sequence>
<dbReference type="PANTHER" id="PTHR11712">
    <property type="entry name" value="POLYKETIDE SYNTHASE-RELATED"/>
    <property type="match status" value="1"/>
</dbReference>
<keyword evidence="7" id="KW-0276">Fatty acid metabolism</keyword>
<dbReference type="PANTHER" id="PTHR11712:SF336">
    <property type="entry name" value="3-OXOACYL-[ACYL-CARRIER-PROTEIN] SYNTHASE, MITOCHONDRIAL"/>
    <property type="match status" value="1"/>
</dbReference>
<evidence type="ECO:0000256" key="3">
    <source>
        <dbReference type="ARBA" id="ARBA00012356"/>
    </source>
</evidence>
<dbReference type="FunFam" id="3.40.47.10:FF:000018">
    <property type="entry name" value="3-oxoacyl-[acyl-carrier-protein] synthase 2"/>
    <property type="match status" value="1"/>
</dbReference>
<dbReference type="PIRSF" id="PIRSF000447">
    <property type="entry name" value="KAS_II"/>
    <property type="match status" value="1"/>
</dbReference>
<feature type="domain" description="Ketosynthase family 3 (KS3)" evidence="14">
    <location>
        <begin position="6"/>
        <end position="413"/>
    </location>
</feature>
<dbReference type="eggNOG" id="COG0304">
    <property type="taxonomic scope" value="Bacteria"/>
</dbReference>
<evidence type="ECO:0000256" key="2">
    <source>
        <dbReference type="ARBA" id="ARBA00008467"/>
    </source>
</evidence>
<dbReference type="NCBIfam" id="NF005589">
    <property type="entry name" value="PRK07314.1"/>
    <property type="match status" value="1"/>
</dbReference>
<dbReference type="Pfam" id="PF02801">
    <property type="entry name" value="Ketoacyl-synt_C"/>
    <property type="match status" value="1"/>
</dbReference>
<accession>D1C329</accession>
<dbReference type="Proteomes" id="UP000002027">
    <property type="component" value="Chromosome 1"/>
</dbReference>
<comment type="catalytic activity">
    <reaction evidence="11">
        <text>a fatty acyl-[ACP] + malonyl-[ACP] + H(+) = a 3-oxoacyl-[ACP] + holo-[ACP] + CO2</text>
        <dbReference type="Rhea" id="RHEA:22836"/>
        <dbReference type="Rhea" id="RHEA-COMP:9623"/>
        <dbReference type="Rhea" id="RHEA-COMP:9685"/>
        <dbReference type="Rhea" id="RHEA-COMP:9916"/>
        <dbReference type="Rhea" id="RHEA-COMP:14125"/>
        <dbReference type="ChEBI" id="CHEBI:15378"/>
        <dbReference type="ChEBI" id="CHEBI:16526"/>
        <dbReference type="ChEBI" id="CHEBI:64479"/>
        <dbReference type="ChEBI" id="CHEBI:78449"/>
        <dbReference type="ChEBI" id="CHEBI:78776"/>
        <dbReference type="ChEBI" id="CHEBI:138651"/>
    </reaction>
</comment>
<keyword evidence="8" id="KW-0443">Lipid metabolism</keyword>
<evidence type="ECO:0000256" key="11">
    <source>
        <dbReference type="PIRNR" id="PIRNR000447"/>
    </source>
</evidence>
<dbReference type="EMBL" id="CP001823">
    <property type="protein sequence ID" value="ACZ38646.1"/>
    <property type="molecule type" value="Genomic_DNA"/>
</dbReference>